<dbReference type="InterPro" id="IPR008628">
    <property type="entry name" value="GPP34-like"/>
</dbReference>
<evidence type="ECO:0000256" key="1">
    <source>
        <dbReference type="ARBA" id="ARBA00004255"/>
    </source>
</evidence>
<evidence type="ECO:0000313" key="6">
    <source>
        <dbReference type="Proteomes" id="UP000886721"/>
    </source>
</evidence>
<dbReference type="InterPro" id="IPR038261">
    <property type="entry name" value="GPP34-like_sf"/>
</dbReference>
<accession>A0A9D2BAJ1</accession>
<dbReference type="AlphaFoldDB" id="A0A9D2BAJ1"/>
<reference evidence="5" key="1">
    <citation type="journal article" date="2021" name="PeerJ">
        <title>Extensive microbial diversity within the chicken gut microbiome revealed by metagenomics and culture.</title>
        <authorList>
            <person name="Gilroy R."/>
            <person name="Ravi A."/>
            <person name="Getino M."/>
            <person name="Pursley I."/>
            <person name="Horton D.L."/>
            <person name="Alikhan N.F."/>
            <person name="Baker D."/>
            <person name="Gharbi K."/>
            <person name="Hall N."/>
            <person name="Watson M."/>
            <person name="Adriaenssens E.M."/>
            <person name="Foster-Nyarko E."/>
            <person name="Jarju S."/>
            <person name="Secka A."/>
            <person name="Antonio M."/>
            <person name="Oren A."/>
            <person name="Chaudhuri R.R."/>
            <person name="La Ragione R."/>
            <person name="Hildebrand F."/>
            <person name="Pallen M.J."/>
        </authorList>
    </citation>
    <scope>NUCLEOTIDE SEQUENCE</scope>
    <source>
        <strain evidence="5">CHK191-13928</strain>
    </source>
</reference>
<keyword evidence="3" id="KW-0446">Lipid-binding</keyword>
<evidence type="ECO:0000256" key="4">
    <source>
        <dbReference type="ARBA" id="ARBA00023136"/>
    </source>
</evidence>
<keyword evidence="4" id="KW-0472">Membrane</keyword>
<sequence length="217" mass="24883">MKRKSIAQEYLMLVMDKNGILPPMRKEESKAGLVLASFMELLLGGIITVEKKKIIIEKDLQPEFMHLASLYAYLEEKPRTKSKMISDYSMGIRLNKLIDEIGESLFADGLVTKGEGGLFGPKITYIANQEQKGKLIDIIKSVIEKEDKFTEHDLILIFLLQKTKNLSQYLSKYEKEKWNSKLKAVKKDSQNKELARLIHYVDDSIAAMMIVFMAVYI</sequence>
<name>A0A9D2BAJ1_9FIRM</name>
<dbReference type="Proteomes" id="UP000886721">
    <property type="component" value="Unassembled WGS sequence"/>
</dbReference>
<evidence type="ECO:0000313" key="5">
    <source>
        <dbReference type="EMBL" id="HIX69056.1"/>
    </source>
</evidence>
<reference evidence="5" key="2">
    <citation type="submission" date="2021-04" db="EMBL/GenBank/DDBJ databases">
        <authorList>
            <person name="Gilroy R."/>
        </authorList>
    </citation>
    <scope>NUCLEOTIDE SEQUENCE</scope>
    <source>
        <strain evidence="5">CHK191-13928</strain>
    </source>
</reference>
<dbReference type="GO" id="GO:0005737">
    <property type="term" value="C:cytoplasm"/>
    <property type="evidence" value="ECO:0007669"/>
    <property type="project" value="UniProtKB-ARBA"/>
</dbReference>
<evidence type="ECO:0000256" key="3">
    <source>
        <dbReference type="ARBA" id="ARBA00023121"/>
    </source>
</evidence>
<comment type="caution">
    <text evidence="5">The sequence shown here is derived from an EMBL/GenBank/DDBJ whole genome shotgun (WGS) entry which is preliminary data.</text>
</comment>
<dbReference type="Pfam" id="PF05719">
    <property type="entry name" value="GPP34"/>
    <property type="match status" value="1"/>
</dbReference>
<proteinExistence type="predicted"/>
<keyword evidence="2" id="KW-0333">Golgi apparatus</keyword>
<comment type="subcellular location">
    <subcellularLocation>
        <location evidence="1">Golgi apparatus membrane</location>
        <topology evidence="1">Peripheral membrane protein</topology>
        <orientation evidence="1">Cytoplasmic side</orientation>
    </subcellularLocation>
</comment>
<dbReference type="GO" id="GO:0070273">
    <property type="term" value="F:phosphatidylinositol-4-phosphate binding"/>
    <property type="evidence" value="ECO:0007669"/>
    <property type="project" value="InterPro"/>
</dbReference>
<dbReference type="Gene3D" id="1.10.3630.10">
    <property type="entry name" value="yeast vps74-n-term truncation variant domain like"/>
    <property type="match status" value="1"/>
</dbReference>
<gene>
    <name evidence="5" type="ORF">H9735_13180</name>
</gene>
<evidence type="ECO:0000256" key="2">
    <source>
        <dbReference type="ARBA" id="ARBA00023034"/>
    </source>
</evidence>
<organism evidence="5 6">
    <name type="scientific">Candidatus Anaerostipes excrementavium</name>
    <dbReference type="NCBI Taxonomy" id="2838463"/>
    <lineage>
        <taxon>Bacteria</taxon>
        <taxon>Bacillati</taxon>
        <taxon>Bacillota</taxon>
        <taxon>Clostridia</taxon>
        <taxon>Lachnospirales</taxon>
        <taxon>Lachnospiraceae</taxon>
        <taxon>Anaerostipes</taxon>
    </lineage>
</organism>
<dbReference type="EMBL" id="DXEM01000039">
    <property type="protein sequence ID" value="HIX69056.1"/>
    <property type="molecule type" value="Genomic_DNA"/>
</dbReference>
<protein>
    <submittedName>
        <fullName evidence="5">GPP34 family phosphoprotein</fullName>
    </submittedName>
</protein>
<dbReference type="GO" id="GO:0012505">
    <property type="term" value="C:endomembrane system"/>
    <property type="evidence" value="ECO:0007669"/>
    <property type="project" value="UniProtKB-ARBA"/>
</dbReference>